<organism evidence="1 2">
    <name type="scientific">Chryseobacterium aquifrigidense</name>
    <dbReference type="NCBI Taxonomy" id="558021"/>
    <lineage>
        <taxon>Bacteria</taxon>
        <taxon>Pseudomonadati</taxon>
        <taxon>Bacteroidota</taxon>
        <taxon>Flavobacteriia</taxon>
        <taxon>Flavobacteriales</taxon>
        <taxon>Weeksellaceae</taxon>
        <taxon>Chryseobacterium group</taxon>
        <taxon>Chryseobacterium</taxon>
    </lineage>
</organism>
<evidence type="ECO:0000313" key="2">
    <source>
        <dbReference type="Proteomes" id="UP000316437"/>
    </source>
</evidence>
<name>A0A543E9Z4_9FLAO</name>
<dbReference type="EMBL" id="VFPD01000003">
    <property type="protein sequence ID" value="TQM18299.1"/>
    <property type="molecule type" value="Genomic_DNA"/>
</dbReference>
<dbReference type="InterPro" id="IPR021474">
    <property type="entry name" value="DUF3127"/>
</dbReference>
<dbReference type="RefSeq" id="WP_142018656.1">
    <property type="nucleotide sequence ID" value="NZ_VFPD01000003.1"/>
</dbReference>
<sequence length="97" mass="11093">MELTGTIREISETQTFGNNFQKREFVLVTEEQYPQPLLIEITADRVDLLDHFKPGDQVRVGINIKGREWINPSGESKFFNSLSAWKITHKDLANSAS</sequence>
<comment type="caution">
    <text evidence="1">The sequence shown here is derived from an EMBL/GenBank/DDBJ whole genome shotgun (WGS) entry which is preliminary data.</text>
</comment>
<keyword evidence="2" id="KW-1185">Reference proteome</keyword>
<dbReference type="Pfam" id="PF11325">
    <property type="entry name" value="DUF3127"/>
    <property type="match status" value="1"/>
</dbReference>
<dbReference type="Proteomes" id="UP000316437">
    <property type="component" value="Unassembled WGS sequence"/>
</dbReference>
<gene>
    <name evidence="1" type="ORF">FB551_4080</name>
</gene>
<dbReference type="AlphaFoldDB" id="A0A543E9Z4"/>
<proteinExistence type="predicted"/>
<protein>
    <submittedName>
        <fullName evidence="1">Uncharacterized protein DUF3127</fullName>
    </submittedName>
</protein>
<evidence type="ECO:0000313" key="1">
    <source>
        <dbReference type="EMBL" id="TQM18299.1"/>
    </source>
</evidence>
<accession>A0A543E9Z4</accession>
<reference evidence="1 2" key="1">
    <citation type="submission" date="2019-06" db="EMBL/GenBank/DDBJ databases">
        <title>Sorghum-associated microbial communities from plants grown in Nebraska, USA.</title>
        <authorList>
            <person name="Schachtman D."/>
        </authorList>
    </citation>
    <scope>NUCLEOTIDE SEQUENCE [LARGE SCALE GENOMIC DNA]</scope>
    <source>
        <strain evidence="1 2">110</strain>
    </source>
</reference>